<organism evidence="2 3">
    <name type="scientific">Vespula squamosa</name>
    <name type="common">Southern yellow jacket</name>
    <name type="synonym">Wasp</name>
    <dbReference type="NCBI Taxonomy" id="30214"/>
    <lineage>
        <taxon>Eukaryota</taxon>
        <taxon>Metazoa</taxon>
        <taxon>Ecdysozoa</taxon>
        <taxon>Arthropoda</taxon>
        <taxon>Hexapoda</taxon>
        <taxon>Insecta</taxon>
        <taxon>Pterygota</taxon>
        <taxon>Neoptera</taxon>
        <taxon>Endopterygota</taxon>
        <taxon>Hymenoptera</taxon>
        <taxon>Apocrita</taxon>
        <taxon>Aculeata</taxon>
        <taxon>Vespoidea</taxon>
        <taxon>Vespidae</taxon>
        <taxon>Vespinae</taxon>
        <taxon>Vespula</taxon>
    </lineage>
</organism>
<evidence type="ECO:0000256" key="1">
    <source>
        <dbReference type="SAM" id="MobiDB-lite"/>
    </source>
</evidence>
<dbReference type="EMBL" id="JAUDFV010000152">
    <property type="protein sequence ID" value="KAL2717932.1"/>
    <property type="molecule type" value="Genomic_DNA"/>
</dbReference>
<dbReference type="Proteomes" id="UP001607302">
    <property type="component" value="Unassembled WGS sequence"/>
</dbReference>
<feature type="compositionally biased region" description="Acidic residues" evidence="1">
    <location>
        <begin position="56"/>
        <end position="73"/>
    </location>
</feature>
<evidence type="ECO:0000313" key="2">
    <source>
        <dbReference type="EMBL" id="KAL2717932.1"/>
    </source>
</evidence>
<protein>
    <submittedName>
        <fullName evidence="2">Uncharacterized protein</fullName>
    </submittedName>
</protein>
<proteinExistence type="predicted"/>
<evidence type="ECO:0000313" key="3">
    <source>
        <dbReference type="Proteomes" id="UP001607302"/>
    </source>
</evidence>
<gene>
    <name evidence="2" type="ORF">V1478_011808</name>
</gene>
<feature type="region of interest" description="Disordered" evidence="1">
    <location>
        <begin position="54"/>
        <end position="79"/>
    </location>
</feature>
<name>A0ABD2ABD5_VESSQ</name>
<accession>A0ABD2ABD5</accession>
<comment type="caution">
    <text evidence="2">The sequence shown here is derived from an EMBL/GenBank/DDBJ whole genome shotgun (WGS) entry which is preliminary data.</text>
</comment>
<feature type="non-terminal residue" evidence="2">
    <location>
        <position position="1"/>
    </location>
</feature>
<reference evidence="2 3" key="1">
    <citation type="journal article" date="2024" name="Ann. Entomol. Soc. Am.">
        <title>Genomic analyses of the southern and eastern yellowjacket wasps (Hymenoptera: Vespidae) reveal evolutionary signatures of social life.</title>
        <authorList>
            <person name="Catto M.A."/>
            <person name="Caine P.B."/>
            <person name="Orr S.E."/>
            <person name="Hunt B.G."/>
            <person name="Goodisman M.A.D."/>
        </authorList>
    </citation>
    <scope>NUCLEOTIDE SEQUENCE [LARGE SCALE GENOMIC DNA]</scope>
    <source>
        <strain evidence="2">233</strain>
        <tissue evidence="2">Head and thorax</tissue>
    </source>
</reference>
<keyword evidence="3" id="KW-1185">Reference proteome</keyword>
<dbReference type="AlphaFoldDB" id="A0ABD2ABD5"/>
<sequence>SHETGSNDEITVVVSRCFAGKNDKDRKTSSRQGLILYYKLNRYLDIIPFRRRPEVEKEEEEEEEEEKEEEEVEGCAKFKRSGGDVNPGVTRGFTKGRLGALILLVQAFYLNGQGLKLEPLA</sequence>